<organism evidence="4 5">
    <name type="scientific">Hymenobacter ginsengisoli</name>
    <dbReference type="NCBI Taxonomy" id="1051626"/>
    <lineage>
        <taxon>Bacteria</taxon>
        <taxon>Pseudomonadati</taxon>
        <taxon>Bacteroidota</taxon>
        <taxon>Cytophagia</taxon>
        <taxon>Cytophagales</taxon>
        <taxon>Hymenobacteraceae</taxon>
        <taxon>Hymenobacter</taxon>
    </lineage>
</organism>
<feature type="region of interest" description="Disordered" evidence="1">
    <location>
        <begin position="570"/>
        <end position="589"/>
    </location>
</feature>
<evidence type="ECO:0000313" key="4">
    <source>
        <dbReference type="EMBL" id="GAA4508966.1"/>
    </source>
</evidence>
<evidence type="ECO:0000313" key="5">
    <source>
        <dbReference type="Proteomes" id="UP001501243"/>
    </source>
</evidence>
<comment type="caution">
    <text evidence="4">The sequence shown here is derived from an EMBL/GenBank/DDBJ whole genome shotgun (WGS) entry which is preliminary data.</text>
</comment>
<dbReference type="Proteomes" id="UP001501243">
    <property type="component" value="Unassembled WGS sequence"/>
</dbReference>
<keyword evidence="5" id="KW-1185">Reference proteome</keyword>
<dbReference type="SUPFAM" id="SSF56935">
    <property type="entry name" value="Porins"/>
    <property type="match status" value="1"/>
</dbReference>
<proteinExistence type="predicted"/>
<dbReference type="EMBL" id="BAABGQ010000012">
    <property type="protein sequence ID" value="GAA4508966.1"/>
    <property type="molecule type" value="Genomic_DNA"/>
</dbReference>
<reference evidence="5" key="1">
    <citation type="journal article" date="2019" name="Int. J. Syst. Evol. Microbiol.">
        <title>The Global Catalogue of Microorganisms (GCM) 10K type strain sequencing project: providing services to taxonomists for standard genome sequencing and annotation.</title>
        <authorList>
            <consortium name="The Broad Institute Genomics Platform"/>
            <consortium name="The Broad Institute Genome Sequencing Center for Infectious Disease"/>
            <person name="Wu L."/>
            <person name="Ma J."/>
        </authorList>
    </citation>
    <scope>NUCLEOTIDE SEQUENCE [LARGE SCALE GENOMIC DNA]</scope>
    <source>
        <strain evidence="5">JCM 17841</strain>
    </source>
</reference>
<dbReference type="RefSeq" id="WP_208132011.1">
    <property type="nucleotide sequence ID" value="NZ_BAABGQ010000012.1"/>
</dbReference>
<dbReference type="Pfam" id="PF01835">
    <property type="entry name" value="MG2"/>
    <property type="match status" value="1"/>
</dbReference>
<gene>
    <name evidence="4" type="ORF">GCM10023172_41930</name>
</gene>
<evidence type="ECO:0000259" key="3">
    <source>
        <dbReference type="Pfam" id="PF07715"/>
    </source>
</evidence>
<feature type="domain" description="TonB-dependent receptor plug" evidence="3">
    <location>
        <begin position="617"/>
        <end position="709"/>
    </location>
</feature>
<dbReference type="InterPro" id="IPR012910">
    <property type="entry name" value="Plug_dom"/>
</dbReference>
<feature type="domain" description="Macroglobulin" evidence="2">
    <location>
        <begin position="52"/>
        <end position="135"/>
    </location>
</feature>
<sequence length="826" mass="88454">MPASVRQSRLKPIFVCFLLLGLGAFTFPTAEDPFLQIIKRVGVFYATALPEKAYLHLDRSLYAAGETIWFKGYAVEADSHRPDTLSKVLYVDLLSPRRQLVAQRTLRLTGGLAHGDIALPDSLPTGTYQVRAYTNWMRNAGPAFFFTRPLAIVSPTGKQAVATSSSPVDIRFFPEGGNLVEGLESEVGFKATDARGHGVAVQGTIVDARNQVLASFKSRHLGMGSFRLTPAVGQQYRALVMLPGGLTTTVALPGSQPGGYVLHASETDADFFITIRRRLGAGVPPSPALLLAQVRGTVVFASRVPLNDAAPVAVKLPKAKFPPGLAHLTLFDEQSTAQCERLLFTPNPPGVRLALLPDKPAYGPREAVHIRLTATDAAGQPVAGHFSVAVAAQAPGPDYGPTIVSHLLLSSDLAGVIEDPGYYFREPANPETQLALNDLLLTQGWRRFVWKELLAGQLPERRFALEQGLSVSGQVFTAANQPAAARPISYLQTSPRREAQTVTDATGHFLFRGLDGLDTTAVVLRAQPAKGEKELSIRLLAPPPGEVQPPDALLASALPAYLRRSQQRLPLGSQASPTEPIKLGGVNVRGYRSTGPTDGAVRTYANPNVVVIPIAGQVQQGDTRNIFQYLQGRMAGVAVTGNHMNIRQASTMQDQSTGKFKLIEPLYLIDGSPVSAELFASFPISDIQSVDIMNQNSGAIFGLNAYGGVVAAYSRRNGTLPEQGSADVLPVARSGMQMVKVPGYYQAREFYAPRYSAATASSLPDPRYATLYWAPELQTDAKGQAQLSFFTSDAGGTFQAVAEGLSPQGLPLQGSATLLVKAPATK</sequence>
<dbReference type="Pfam" id="PF07715">
    <property type="entry name" value="Plug"/>
    <property type="match status" value="1"/>
</dbReference>
<dbReference type="Gene3D" id="2.60.40.1930">
    <property type="match status" value="1"/>
</dbReference>
<dbReference type="Gene3D" id="2.170.130.10">
    <property type="entry name" value="TonB-dependent receptor, plug domain"/>
    <property type="match status" value="1"/>
</dbReference>
<accession>A0ABP8QT36</accession>
<protein>
    <recommendedName>
        <fullName evidence="6">TonB-dependent receptor plug domain-containing protein</fullName>
    </recommendedName>
</protein>
<evidence type="ECO:0000256" key="1">
    <source>
        <dbReference type="SAM" id="MobiDB-lite"/>
    </source>
</evidence>
<evidence type="ECO:0008006" key="6">
    <source>
        <dbReference type="Google" id="ProtNLM"/>
    </source>
</evidence>
<dbReference type="InterPro" id="IPR037066">
    <property type="entry name" value="Plug_dom_sf"/>
</dbReference>
<name>A0ABP8QT36_9BACT</name>
<dbReference type="InterPro" id="IPR002890">
    <property type="entry name" value="MG2"/>
</dbReference>
<evidence type="ECO:0000259" key="2">
    <source>
        <dbReference type="Pfam" id="PF01835"/>
    </source>
</evidence>